<dbReference type="InterPro" id="IPR040361">
    <property type="entry name" value="TPD1"/>
</dbReference>
<accession>V7AY56</accession>
<dbReference type="EMBL" id="CM002296">
    <property type="protein sequence ID" value="ESW10519.1"/>
    <property type="molecule type" value="Genomic_DNA"/>
</dbReference>
<dbReference type="PANTHER" id="PTHR33184">
    <property type="entry name" value="PROTEIN TAPETUM DETERMINANT 1-LIKE-RELATED"/>
    <property type="match status" value="1"/>
</dbReference>
<evidence type="ECO:0000313" key="4">
    <source>
        <dbReference type="Proteomes" id="UP000000226"/>
    </source>
</evidence>
<dbReference type="AlphaFoldDB" id="V7AY56"/>
<dbReference type="STRING" id="3885.V7AY56"/>
<protein>
    <submittedName>
        <fullName evidence="3">Uncharacterized protein</fullName>
    </submittedName>
</protein>
<keyword evidence="1 2" id="KW-0732">Signal</keyword>
<evidence type="ECO:0000313" key="3">
    <source>
        <dbReference type="EMBL" id="ESW10519.1"/>
    </source>
</evidence>
<dbReference type="OrthoDB" id="603213at2759"/>
<organism evidence="3 4">
    <name type="scientific">Phaseolus vulgaris</name>
    <name type="common">Kidney bean</name>
    <name type="synonym">French bean</name>
    <dbReference type="NCBI Taxonomy" id="3885"/>
    <lineage>
        <taxon>Eukaryota</taxon>
        <taxon>Viridiplantae</taxon>
        <taxon>Streptophyta</taxon>
        <taxon>Embryophyta</taxon>
        <taxon>Tracheophyta</taxon>
        <taxon>Spermatophyta</taxon>
        <taxon>Magnoliopsida</taxon>
        <taxon>eudicotyledons</taxon>
        <taxon>Gunneridae</taxon>
        <taxon>Pentapetalae</taxon>
        <taxon>rosids</taxon>
        <taxon>fabids</taxon>
        <taxon>Fabales</taxon>
        <taxon>Fabaceae</taxon>
        <taxon>Papilionoideae</taxon>
        <taxon>50 kb inversion clade</taxon>
        <taxon>NPAAA clade</taxon>
        <taxon>indigoferoid/millettioid clade</taxon>
        <taxon>Phaseoleae</taxon>
        <taxon>Phaseolus</taxon>
    </lineage>
</organism>
<evidence type="ECO:0000256" key="1">
    <source>
        <dbReference type="ARBA" id="ARBA00022729"/>
    </source>
</evidence>
<sequence>MANSIIKILSIVYVLSLISQGFGQCYPADIITSQKRTGVQVQGKTEWIVTITNKCSCPVKNLFLNCRNFQSIEPINPSILSIQGDLCLVNAGQPIYKDIIQFKYATDRIFLFYTKSFELFCS</sequence>
<reference evidence="4" key="1">
    <citation type="journal article" date="2014" name="Nat. Genet.">
        <title>A reference genome for common bean and genome-wide analysis of dual domestications.</title>
        <authorList>
            <person name="Schmutz J."/>
            <person name="McClean P.E."/>
            <person name="Mamidi S."/>
            <person name="Wu G.A."/>
            <person name="Cannon S.B."/>
            <person name="Grimwood J."/>
            <person name="Jenkins J."/>
            <person name="Shu S."/>
            <person name="Song Q."/>
            <person name="Chavarro C."/>
            <person name="Torres-Torres M."/>
            <person name="Geffroy V."/>
            <person name="Moghaddam S.M."/>
            <person name="Gao D."/>
            <person name="Abernathy B."/>
            <person name="Barry K."/>
            <person name="Blair M."/>
            <person name="Brick M.A."/>
            <person name="Chovatia M."/>
            <person name="Gepts P."/>
            <person name="Goodstein D.M."/>
            <person name="Gonzales M."/>
            <person name="Hellsten U."/>
            <person name="Hyten D.L."/>
            <person name="Jia G."/>
            <person name="Kelly J.D."/>
            <person name="Kudrna D."/>
            <person name="Lee R."/>
            <person name="Richard M.M."/>
            <person name="Miklas P.N."/>
            <person name="Osorno J.M."/>
            <person name="Rodrigues J."/>
            <person name="Thareau V."/>
            <person name="Urrea C.A."/>
            <person name="Wang M."/>
            <person name="Yu Y."/>
            <person name="Zhang M."/>
            <person name="Wing R.A."/>
            <person name="Cregan P.B."/>
            <person name="Rokhsar D.S."/>
            <person name="Jackson S.A."/>
        </authorList>
    </citation>
    <scope>NUCLEOTIDE SEQUENCE [LARGE SCALE GENOMIC DNA]</scope>
    <source>
        <strain evidence="4">cv. G19833</strain>
    </source>
</reference>
<dbReference type="OMA" id="EATMMRI"/>
<dbReference type="PANTHER" id="PTHR33184:SF72">
    <property type="entry name" value="BETA-1,3-N-ACETYLGLUCOSAMINYLTRANSFERASE FAMILY PROTEIN"/>
    <property type="match status" value="1"/>
</dbReference>
<keyword evidence="4" id="KW-1185">Reference proteome</keyword>
<gene>
    <name evidence="3" type="ORF">PHAVU_009G216600g</name>
</gene>
<feature type="chain" id="PRO_5004754233" evidence="2">
    <location>
        <begin position="24"/>
        <end position="122"/>
    </location>
</feature>
<proteinExistence type="predicted"/>
<dbReference type="Pfam" id="PF24068">
    <property type="entry name" value="TPD1_C"/>
    <property type="match status" value="1"/>
</dbReference>
<dbReference type="GO" id="GO:0001709">
    <property type="term" value="P:cell fate determination"/>
    <property type="evidence" value="ECO:0007669"/>
    <property type="project" value="TreeGrafter"/>
</dbReference>
<dbReference type="Gramene" id="ESW10519">
    <property type="protein sequence ID" value="ESW10519"/>
    <property type="gene ID" value="PHAVU_009G216600g"/>
</dbReference>
<dbReference type="Proteomes" id="UP000000226">
    <property type="component" value="Chromosome 9"/>
</dbReference>
<feature type="signal peptide" evidence="2">
    <location>
        <begin position="1"/>
        <end position="23"/>
    </location>
</feature>
<name>V7AY56_PHAVU</name>
<evidence type="ECO:0000256" key="2">
    <source>
        <dbReference type="SAM" id="SignalP"/>
    </source>
</evidence>